<gene>
    <name evidence="6" type="ORF">BZG36_02672</name>
</gene>
<evidence type="ECO:0000259" key="5">
    <source>
        <dbReference type="PROSITE" id="PS52015"/>
    </source>
</evidence>
<evidence type="ECO:0000256" key="4">
    <source>
        <dbReference type="SAM" id="MobiDB-lite"/>
    </source>
</evidence>
<dbReference type="PANTHER" id="PTHR13213">
    <property type="entry name" value="MYB-BINDING PROTEIN 1A FAMILY MEMBER"/>
    <property type="match status" value="1"/>
</dbReference>
<proteinExistence type="inferred from homology"/>
<dbReference type="GO" id="GO:0006355">
    <property type="term" value="P:regulation of DNA-templated transcription"/>
    <property type="evidence" value="ECO:0007669"/>
    <property type="project" value="InterPro"/>
</dbReference>
<dbReference type="PANTHER" id="PTHR13213:SF2">
    <property type="entry name" value="MYB-BINDING PROTEIN 1A"/>
    <property type="match status" value="1"/>
</dbReference>
<dbReference type="EMBL" id="MVBO01000039">
    <property type="protein sequence ID" value="OZJ04484.1"/>
    <property type="molecule type" value="Genomic_DNA"/>
</dbReference>
<accession>A0A261Y1U6</accession>
<dbReference type="GO" id="GO:0005730">
    <property type="term" value="C:nucleolus"/>
    <property type="evidence" value="ECO:0007669"/>
    <property type="project" value="InterPro"/>
</dbReference>
<dbReference type="InterPro" id="IPR007015">
    <property type="entry name" value="DNA_pol_V/MYBBP1A"/>
</dbReference>
<reference evidence="6 7" key="1">
    <citation type="journal article" date="2017" name="Mycologia">
        <title>Bifiguratus adelaidae, gen. et sp. nov., a new member of Mucoromycotina in endophytic and soil-dwelling habitats.</title>
        <authorList>
            <person name="Torres-Cruz T.J."/>
            <person name="Billingsley Tobias T.L."/>
            <person name="Almatruk M."/>
            <person name="Hesse C."/>
            <person name="Kuske C.R."/>
            <person name="Desiro A."/>
            <person name="Benucci G.M."/>
            <person name="Bonito G."/>
            <person name="Stajich J.E."/>
            <person name="Dunlap C."/>
            <person name="Arnold A.E."/>
            <person name="Porras-Alfaro A."/>
        </authorList>
    </citation>
    <scope>NUCLEOTIDE SEQUENCE [LARGE SCALE GENOMIC DNA]</scope>
    <source>
        <strain evidence="6 7">AZ0501</strain>
    </source>
</reference>
<name>A0A261Y1U6_9FUNG</name>
<keyword evidence="3" id="KW-0539">Nucleus</keyword>
<dbReference type="GO" id="GO:0055085">
    <property type="term" value="P:transmembrane transport"/>
    <property type="evidence" value="ECO:0007669"/>
    <property type="project" value="InterPro"/>
</dbReference>
<dbReference type="InterPro" id="IPR037682">
    <property type="entry name" value="TonB_C"/>
</dbReference>
<protein>
    <recommendedName>
        <fullName evidence="5">TonB C-terminal domain-containing protein</fullName>
    </recommendedName>
</protein>
<comment type="caution">
    <text evidence="6">The sequence shown here is derived from an EMBL/GenBank/DDBJ whole genome shotgun (WGS) entry which is preliminary data.</text>
</comment>
<dbReference type="Pfam" id="PF04931">
    <property type="entry name" value="DNA_pol_phi"/>
    <property type="match status" value="1"/>
</dbReference>
<comment type="subcellular location">
    <subcellularLocation>
        <location evidence="1">Nucleus</location>
    </subcellularLocation>
</comment>
<evidence type="ECO:0000313" key="7">
    <source>
        <dbReference type="Proteomes" id="UP000242875"/>
    </source>
</evidence>
<keyword evidence="7" id="KW-1185">Reference proteome</keyword>
<evidence type="ECO:0000256" key="2">
    <source>
        <dbReference type="ARBA" id="ARBA00006809"/>
    </source>
</evidence>
<dbReference type="AlphaFoldDB" id="A0A261Y1U6"/>
<feature type="compositionally biased region" description="Acidic residues" evidence="4">
    <location>
        <begin position="727"/>
        <end position="740"/>
    </location>
</feature>
<dbReference type="SUPFAM" id="SSF48371">
    <property type="entry name" value="ARM repeat"/>
    <property type="match status" value="1"/>
</dbReference>
<dbReference type="OrthoDB" id="342531at2759"/>
<organism evidence="6 7">
    <name type="scientific">Bifiguratus adelaidae</name>
    <dbReference type="NCBI Taxonomy" id="1938954"/>
    <lineage>
        <taxon>Eukaryota</taxon>
        <taxon>Fungi</taxon>
        <taxon>Fungi incertae sedis</taxon>
        <taxon>Mucoromycota</taxon>
        <taxon>Mucoromycotina</taxon>
        <taxon>Endogonomycetes</taxon>
        <taxon>Endogonales</taxon>
        <taxon>Endogonales incertae sedis</taxon>
        <taxon>Bifiguratus</taxon>
    </lineage>
</organism>
<dbReference type="GO" id="GO:0003677">
    <property type="term" value="F:DNA binding"/>
    <property type="evidence" value="ECO:0007669"/>
    <property type="project" value="InterPro"/>
</dbReference>
<sequence length="911" mass="103272">MVSVLDLFEPLVVVDTEERLAAIVALLRWLYETQQAHRKALGTQWTTLNAIGDVKERLGKLLAEDVMYALERLMKGLPSTRLNAREGFTVALRELLHMLDVLTLNYCLDRLLAHTQVSGGMKSGEESEILFGRLVGLSAIIDSDLVERSTTKQEDVQQLIDVIIELSQKRSYLTRPCMLLLGRLATKPSNKGLSRKMAAYIVKKELASGIRNANQLYLALLLKQPSGKALLKPDHLSDLALILKDESFIDQEDTVHQKNWQANLHPAWNAIFDQYTDDSAFSDMAPFEELWRTCVDDTLFHHQASQGRKLWGFKAAELVLQKVTPDQIKHIFTRNMMRTLINNLASEHAHLHSAAQHFLSVLTDTLTSDDTVMTCVAELEGPNGNLNFDTLTKTTVVMDLLAKLSTKGMEQYCKNLQSLFVNGAAASKLNAAIPQDTLRRWVCDRMIALIRHPKLSRSETWIASSAKFLLFYAFFDVKSAQVKVDQDVYVKCQPALSAKTRTVCQARFSSVLADLSALQPLFTGDEQAQFRPSRVTMGSMTNQQYWATYFIQFYMTLRINTKAIAVSELSPEAQTTLEAAYTKLNQILNSLHTNHDVHIKTFELLLSNLVVEILLDPEEAIGNADEVMSAYDKFCAQEKIEADDEEDLRPVDVILDMLISFLAKPSALWKRLAEQTFAVFSGMYTKDSLDLILNALQGLDEAIEEEDDDVEAMDVDNVDIEGVSSEYSEEEEEEEEEEEKAYERDENAQLQAKLDKMDQDDEESEDLSDLDDEQMLAYDEKLSEIFRQRRLDKANRKEIEQSKANFQVKLLDLLQIYINKQSDSELVLDLIGPLFETLDAKYPQVVTSKATRILSMFTKPKAYPKRADPKHVESIKTIVLSLQKKGSNNQVKKIAELITQRLEKLLEKSKK</sequence>
<feature type="region of interest" description="Disordered" evidence="4">
    <location>
        <begin position="721"/>
        <end position="746"/>
    </location>
</feature>
<dbReference type="InterPro" id="IPR016024">
    <property type="entry name" value="ARM-type_fold"/>
</dbReference>
<dbReference type="Proteomes" id="UP000242875">
    <property type="component" value="Unassembled WGS sequence"/>
</dbReference>
<evidence type="ECO:0000256" key="3">
    <source>
        <dbReference type="ARBA" id="ARBA00023242"/>
    </source>
</evidence>
<dbReference type="PROSITE" id="PS52015">
    <property type="entry name" value="TONB_CTD"/>
    <property type="match status" value="1"/>
</dbReference>
<feature type="domain" description="TonB C-terminal" evidence="5">
    <location>
        <begin position="848"/>
        <end position="911"/>
    </location>
</feature>
<evidence type="ECO:0000256" key="1">
    <source>
        <dbReference type="ARBA" id="ARBA00004123"/>
    </source>
</evidence>
<evidence type="ECO:0000313" key="6">
    <source>
        <dbReference type="EMBL" id="OZJ04484.1"/>
    </source>
</evidence>
<comment type="similarity">
    <text evidence="2">Belongs to the MYBBP1A family.</text>
</comment>